<dbReference type="SUPFAM" id="SSF48403">
    <property type="entry name" value="Ankyrin repeat"/>
    <property type="match status" value="1"/>
</dbReference>
<keyword evidence="2" id="KW-1185">Reference proteome</keyword>
<dbReference type="Pfam" id="PF01221">
    <property type="entry name" value="Dynein_light"/>
    <property type="match status" value="1"/>
</dbReference>
<dbReference type="InterPro" id="IPR037177">
    <property type="entry name" value="DLC_sf"/>
</dbReference>
<evidence type="ECO:0000313" key="1">
    <source>
        <dbReference type="EMBL" id="KAL3791832.1"/>
    </source>
</evidence>
<organism evidence="1 2">
    <name type="scientific">Cyclotella cryptica</name>
    <dbReference type="NCBI Taxonomy" id="29204"/>
    <lineage>
        <taxon>Eukaryota</taxon>
        <taxon>Sar</taxon>
        <taxon>Stramenopiles</taxon>
        <taxon>Ochrophyta</taxon>
        <taxon>Bacillariophyta</taxon>
        <taxon>Coscinodiscophyceae</taxon>
        <taxon>Thalassiosirophycidae</taxon>
        <taxon>Stephanodiscales</taxon>
        <taxon>Stephanodiscaceae</taxon>
        <taxon>Cyclotella</taxon>
    </lineage>
</organism>
<dbReference type="InterPro" id="IPR002110">
    <property type="entry name" value="Ankyrin_rpt"/>
</dbReference>
<dbReference type="EMBL" id="JABMIG020000109">
    <property type="protein sequence ID" value="KAL3791832.1"/>
    <property type="molecule type" value="Genomic_DNA"/>
</dbReference>
<gene>
    <name evidence="1" type="ORF">HJC23_002463</name>
</gene>
<accession>A0ABD3PV27</accession>
<name>A0ABD3PV27_9STRA</name>
<dbReference type="InterPro" id="IPR001372">
    <property type="entry name" value="Dynein_light_chain_typ-1/2"/>
</dbReference>
<dbReference type="PANTHER" id="PTHR11886:SF35">
    <property type="entry name" value="DYNEIN LIGHT CHAIN"/>
    <property type="match status" value="1"/>
</dbReference>
<dbReference type="Gene3D" id="3.30.740.10">
    <property type="entry name" value="Protein Inhibitor Of Neuronal Nitric Oxide Synthase"/>
    <property type="match status" value="1"/>
</dbReference>
<sequence>MTEQRKAVIKNADMSEEMQQDAVDIASQALAKYNIEKDVAAYIKKEFDKKHNPTCILLSSSLFTGAEEVDLLLDKQRRFQAMLADGDIFYSRSDLRMFIDKCRNDARSKLLDLYSEFHKTDPETLQDLVLHAAAWLKVSPLNTMQLIRDYPELISHRFGPNGSLPLHIAARAVGETHLQRLEPFLDRFPEASKCLDKHGLLPLHSALIQGANYDVVTRLLESYPDASKCIVLPRSPVPKDLVPFVGMLPFHVSCCRSSLDVIYSLLTHYPECLVGDKSNL</sequence>
<protein>
    <submittedName>
        <fullName evidence="1">Uncharacterized protein</fullName>
    </submittedName>
</protein>
<dbReference type="SUPFAM" id="SSF54648">
    <property type="entry name" value="DLC"/>
    <property type="match status" value="1"/>
</dbReference>
<comment type="caution">
    <text evidence="1">The sequence shown here is derived from an EMBL/GenBank/DDBJ whole genome shotgun (WGS) entry which is preliminary data.</text>
</comment>
<dbReference type="Gene3D" id="1.25.40.20">
    <property type="entry name" value="Ankyrin repeat-containing domain"/>
    <property type="match status" value="1"/>
</dbReference>
<dbReference type="PANTHER" id="PTHR11886">
    <property type="entry name" value="DYNEIN LIGHT CHAIN"/>
    <property type="match status" value="1"/>
</dbReference>
<evidence type="ECO:0000313" key="2">
    <source>
        <dbReference type="Proteomes" id="UP001516023"/>
    </source>
</evidence>
<dbReference type="AlphaFoldDB" id="A0ABD3PV27"/>
<dbReference type="InterPro" id="IPR036770">
    <property type="entry name" value="Ankyrin_rpt-contain_sf"/>
</dbReference>
<dbReference type="SMART" id="SM01375">
    <property type="entry name" value="Dynein_light"/>
    <property type="match status" value="1"/>
</dbReference>
<dbReference type="Proteomes" id="UP001516023">
    <property type="component" value="Unassembled WGS sequence"/>
</dbReference>
<proteinExistence type="predicted"/>
<dbReference type="SMART" id="SM00248">
    <property type="entry name" value="ANK"/>
    <property type="match status" value="3"/>
</dbReference>
<reference evidence="1 2" key="1">
    <citation type="journal article" date="2020" name="G3 (Bethesda)">
        <title>Improved Reference Genome for Cyclotella cryptica CCMP332, a Model for Cell Wall Morphogenesis, Salinity Adaptation, and Lipid Production in Diatoms (Bacillariophyta).</title>
        <authorList>
            <person name="Roberts W.R."/>
            <person name="Downey K.M."/>
            <person name="Ruck E.C."/>
            <person name="Traller J.C."/>
            <person name="Alverson A.J."/>
        </authorList>
    </citation>
    <scope>NUCLEOTIDE SEQUENCE [LARGE SCALE GENOMIC DNA]</scope>
    <source>
        <strain evidence="1 2">CCMP332</strain>
    </source>
</reference>